<protein>
    <submittedName>
        <fullName evidence="1">Uncharacterized protein</fullName>
    </submittedName>
</protein>
<name>A0A426X736_ENSVE</name>
<dbReference type="AlphaFoldDB" id="A0A426X736"/>
<evidence type="ECO:0000313" key="2">
    <source>
        <dbReference type="Proteomes" id="UP000287651"/>
    </source>
</evidence>
<organism evidence="1 2">
    <name type="scientific">Ensete ventricosum</name>
    <name type="common">Abyssinian banana</name>
    <name type="synonym">Musa ensete</name>
    <dbReference type="NCBI Taxonomy" id="4639"/>
    <lineage>
        <taxon>Eukaryota</taxon>
        <taxon>Viridiplantae</taxon>
        <taxon>Streptophyta</taxon>
        <taxon>Embryophyta</taxon>
        <taxon>Tracheophyta</taxon>
        <taxon>Spermatophyta</taxon>
        <taxon>Magnoliopsida</taxon>
        <taxon>Liliopsida</taxon>
        <taxon>Zingiberales</taxon>
        <taxon>Musaceae</taxon>
        <taxon>Ensete</taxon>
    </lineage>
</organism>
<sequence>MSFSYRRRLCWEQVSDDAGNGSSLTAGADAVDCDAEVVVVSGTTKWGREIGKAVSGGAATEERDGDIMKALRDERMGNDDRGDYRGGGKAAASLLRRKLRGRGRRQWGEKRRLRVGEEVMEYNRRKLRGRGRRQ</sequence>
<gene>
    <name evidence="1" type="ORF">B296_00046469</name>
</gene>
<dbReference type="Proteomes" id="UP000287651">
    <property type="component" value="Unassembled WGS sequence"/>
</dbReference>
<reference evidence="1 2" key="1">
    <citation type="journal article" date="2014" name="Agronomy (Basel)">
        <title>A Draft Genome Sequence for Ensete ventricosum, the Drought-Tolerant Tree Against Hunger.</title>
        <authorList>
            <person name="Harrison J."/>
            <person name="Moore K.A."/>
            <person name="Paszkiewicz K."/>
            <person name="Jones T."/>
            <person name="Grant M."/>
            <person name="Ambacheew D."/>
            <person name="Muzemil S."/>
            <person name="Studholme D.J."/>
        </authorList>
    </citation>
    <scope>NUCLEOTIDE SEQUENCE [LARGE SCALE GENOMIC DNA]</scope>
</reference>
<comment type="caution">
    <text evidence="1">The sequence shown here is derived from an EMBL/GenBank/DDBJ whole genome shotgun (WGS) entry which is preliminary data.</text>
</comment>
<accession>A0A426X736</accession>
<dbReference type="EMBL" id="AMZH03025250">
    <property type="protein sequence ID" value="RRT35293.1"/>
    <property type="molecule type" value="Genomic_DNA"/>
</dbReference>
<proteinExistence type="predicted"/>
<evidence type="ECO:0000313" key="1">
    <source>
        <dbReference type="EMBL" id="RRT35293.1"/>
    </source>
</evidence>